<dbReference type="GO" id="GO:0016787">
    <property type="term" value="F:hydrolase activity"/>
    <property type="evidence" value="ECO:0007669"/>
    <property type="project" value="UniProtKB-KW"/>
</dbReference>
<dbReference type="InterPro" id="IPR014087">
    <property type="entry name" value="Carboxybiuret_hydro_AtzE"/>
</dbReference>
<dbReference type="EC" id="3.5.1.131" evidence="2"/>
<keyword evidence="3" id="KW-1185">Reference proteome</keyword>
<reference evidence="2" key="1">
    <citation type="submission" date="2021-04" db="EMBL/GenBank/DDBJ databases">
        <authorList>
            <person name="Vanwijnsberghe S."/>
        </authorList>
    </citation>
    <scope>NUCLEOTIDE SEQUENCE</scope>
    <source>
        <strain evidence="2">LMG 31841</strain>
    </source>
</reference>
<evidence type="ECO:0000313" key="2">
    <source>
        <dbReference type="EMBL" id="CAG4894397.1"/>
    </source>
</evidence>
<comment type="caution">
    <text evidence="2">The sequence shown here is derived from an EMBL/GenBank/DDBJ whole genome shotgun (WGS) entry which is preliminary data.</text>
</comment>
<keyword evidence="2" id="KW-0378">Hydrolase</keyword>
<dbReference type="InterPro" id="IPR036928">
    <property type="entry name" value="AS_sf"/>
</dbReference>
<name>A0A9N8RVZ6_9BURK</name>
<dbReference type="SUPFAM" id="SSF75304">
    <property type="entry name" value="Amidase signature (AS) enzymes"/>
    <property type="match status" value="1"/>
</dbReference>
<organism evidence="2 3">
    <name type="scientific">Paraburkholderia saeva</name>
    <dbReference type="NCBI Taxonomy" id="2777537"/>
    <lineage>
        <taxon>Bacteria</taxon>
        <taxon>Pseudomonadati</taxon>
        <taxon>Pseudomonadota</taxon>
        <taxon>Betaproteobacteria</taxon>
        <taxon>Burkholderiales</taxon>
        <taxon>Burkholderiaceae</taxon>
        <taxon>Paraburkholderia</taxon>
    </lineage>
</organism>
<sequence length="481" mass="50957">MTDARASRFPVTATGIARAYARGEFTSRELVADTFSRIETGDPYVNAFTDLTVERALEEAGQLDARRARGETLPPLAGVPYAAKNLFDIAGLTTLAGSRVLAGNPPASADSTLVRRMREGGAIMVGALNMDEFAYGFTTENHHAGVCRNPHDLSRTAGGSSGGSAAAVAAGFVPVTLGTDTNGSVRVPASMCGVFGVKPTFGRLSRYGTFPFVASIDHMGAFARTVGDLALTYDALQFVDPLDAACSARAIEPVSNAKPARTLRIARLDGYFDDHASDDARGVALAAARALDATETAAFPNAEASRSAAFLITAAEGGQLHLPTLRTRYDEHEPLSRDRLIAGALLPAAWLLHAQRVRAVLQRRVLELFERYDVLIAPATPVVAPRVGEEFMEINGQRLATRPNLGLLTQPVSCLGLPVVAVPMRAASGLPLAVQLIAPPWREDLAFDAARRLEAAQMSYCPPALLFAGLPLPAASSGIRR</sequence>
<dbReference type="NCBIfam" id="TIGR02715">
    <property type="entry name" value="amido_AtzE"/>
    <property type="match status" value="1"/>
</dbReference>
<proteinExistence type="predicted"/>
<dbReference type="AlphaFoldDB" id="A0A9N8RVZ6"/>
<dbReference type="PANTHER" id="PTHR11895">
    <property type="entry name" value="TRANSAMIDASE"/>
    <property type="match status" value="1"/>
</dbReference>
<feature type="domain" description="Amidase" evidence="1">
    <location>
        <begin position="29"/>
        <end position="444"/>
    </location>
</feature>
<accession>A0A9N8RVZ6</accession>
<dbReference type="PANTHER" id="PTHR11895:SF172">
    <property type="entry name" value="GLUTAMYL-TRNA(GLN) AMIDOTRANSFERASE"/>
    <property type="match status" value="1"/>
</dbReference>
<dbReference type="EMBL" id="CAJQZC010000003">
    <property type="protein sequence ID" value="CAG4894397.1"/>
    <property type="molecule type" value="Genomic_DNA"/>
</dbReference>
<protein>
    <submittedName>
        <fullName evidence="2">1-carboxybiuret hydrolase subunit AtzE</fullName>
        <ecNumber evidence="2">3.5.1.131</ecNumber>
    </submittedName>
</protein>
<dbReference type="NCBIfam" id="NF006631">
    <property type="entry name" value="PRK09201.1"/>
    <property type="match status" value="1"/>
</dbReference>
<dbReference type="InterPro" id="IPR000120">
    <property type="entry name" value="Amidase"/>
</dbReference>
<dbReference type="Gene3D" id="3.90.1300.10">
    <property type="entry name" value="Amidase signature (AS) domain"/>
    <property type="match status" value="1"/>
</dbReference>
<evidence type="ECO:0000259" key="1">
    <source>
        <dbReference type="Pfam" id="PF01425"/>
    </source>
</evidence>
<dbReference type="InterPro" id="IPR023631">
    <property type="entry name" value="Amidase_dom"/>
</dbReference>
<dbReference type="Pfam" id="PF01425">
    <property type="entry name" value="Amidase"/>
    <property type="match status" value="1"/>
</dbReference>
<evidence type="ECO:0000313" key="3">
    <source>
        <dbReference type="Proteomes" id="UP000789704"/>
    </source>
</evidence>
<dbReference type="RefSeq" id="WP_228875907.1">
    <property type="nucleotide sequence ID" value="NZ_CAJQZC010000003.1"/>
</dbReference>
<gene>
    <name evidence="2" type="primary">atzE</name>
    <name evidence="2" type="ORF">LMG31841_01906</name>
</gene>
<dbReference type="Proteomes" id="UP000789704">
    <property type="component" value="Unassembled WGS sequence"/>
</dbReference>